<dbReference type="InterPro" id="IPR023000">
    <property type="entry name" value="Shikimate_kinase_CS"/>
</dbReference>
<dbReference type="EC" id="2.7.1.71" evidence="3 11"/>
<feature type="binding site" evidence="11">
    <location>
        <position position="166"/>
    </location>
    <ligand>
        <name>substrate</name>
    </ligand>
</feature>
<evidence type="ECO:0000256" key="9">
    <source>
        <dbReference type="ARBA" id="ARBA00023141"/>
    </source>
</evidence>
<dbReference type="PANTHER" id="PTHR21087:SF16">
    <property type="entry name" value="SHIKIMATE KINASE 1, CHLOROPLASTIC"/>
    <property type="match status" value="1"/>
</dbReference>
<comment type="catalytic activity">
    <reaction evidence="10 11">
        <text>shikimate + ATP = 3-phosphoshikimate + ADP + H(+)</text>
        <dbReference type="Rhea" id="RHEA:13121"/>
        <dbReference type="ChEBI" id="CHEBI:15378"/>
        <dbReference type="ChEBI" id="CHEBI:30616"/>
        <dbReference type="ChEBI" id="CHEBI:36208"/>
        <dbReference type="ChEBI" id="CHEBI:145989"/>
        <dbReference type="ChEBI" id="CHEBI:456216"/>
        <dbReference type="EC" id="2.7.1.71"/>
    </reaction>
</comment>
<dbReference type="AlphaFoldDB" id="A0A1V0BE36"/>
<evidence type="ECO:0000256" key="4">
    <source>
        <dbReference type="ARBA" id="ARBA00022605"/>
    </source>
</evidence>
<keyword evidence="9 11" id="KW-0057">Aromatic amino acid biosynthesis</keyword>
<feature type="binding site" evidence="11">
    <location>
        <position position="109"/>
    </location>
    <ligand>
        <name>substrate</name>
    </ligand>
</feature>
<sequence length="213" mass="23602">MQSSAINPYLSVTIKDRLLAVFVHLNQEVAVHFSLIGLPGSGKSTIGRQLAKAWKLRFVDVDHAIEQRIGCSIREFFAAHGEAAFRDIETQVLAELLQLSERCVLSTGGGAVLRPENRQALKAHSTVFYLQALPEDIARRLRNDTTRPLMQGEDPLKRLKELQQVRGPLYLETAHYVVDAVRQSPTQLSRKICMQAELAGLLPSTGCCEALGD</sequence>
<organism evidence="12 13">
    <name type="scientific">Comamonas kerstersii</name>
    <dbReference type="NCBI Taxonomy" id="225992"/>
    <lineage>
        <taxon>Bacteria</taxon>
        <taxon>Pseudomonadati</taxon>
        <taxon>Pseudomonadota</taxon>
        <taxon>Betaproteobacteria</taxon>
        <taxon>Burkholderiales</taxon>
        <taxon>Comamonadaceae</taxon>
        <taxon>Comamonas</taxon>
    </lineage>
</organism>
<keyword evidence="6 11" id="KW-0547">Nucleotide-binding</keyword>
<dbReference type="InterPro" id="IPR027417">
    <property type="entry name" value="P-loop_NTPase"/>
</dbReference>
<dbReference type="EMBL" id="CP020121">
    <property type="protein sequence ID" value="AQZ98160.1"/>
    <property type="molecule type" value="Genomic_DNA"/>
</dbReference>
<evidence type="ECO:0000256" key="2">
    <source>
        <dbReference type="ARBA" id="ARBA00006997"/>
    </source>
</evidence>
<evidence type="ECO:0000256" key="5">
    <source>
        <dbReference type="ARBA" id="ARBA00022679"/>
    </source>
</evidence>
<keyword evidence="8 11" id="KW-0067">ATP-binding</keyword>
<keyword evidence="5 11" id="KW-0808">Transferase</keyword>
<dbReference type="SUPFAM" id="SSF52540">
    <property type="entry name" value="P-loop containing nucleoside triphosphate hydrolases"/>
    <property type="match status" value="1"/>
</dbReference>
<evidence type="ECO:0000256" key="3">
    <source>
        <dbReference type="ARBA" id="ARBA00012154"/>
    </source>
</evidence>
<dbReference type="Pfam" id="PF01202">
    <property type="entry name" value="SKI"/>
    <property type="match status" value="1"/>
</dbReference>
<evidence type="ECO:0000313" key="13">
    <source>
        <dbReference type="Proteomes" id="UP000242792"/>
    </source>
</evidence>
<feature type="binding site" evidence="11">
    <location>
        <position position="147"/>
    </location>
    <ligand>
        <name>ATP</name>
        <dbReference type="ChEBI" id="CHEBI:30616"/>
    </ligand>
</feature>
<evidence type="ECO:0000256" key="10">
    <source>
        <dbReference type="ARBA" id="ARBA00048567"/>
    </source>
</evidence>
<dbReference type="UniPathway" id="UPA00053">
    <property type="reaction ID" value="UER00088"/>
</dbReference>
<comment type="cofactor">
    <cofactor evidence="11">
        <name>Mg(2+)</name>
        <dbReference type="ChEBI" id="CHEBI:18420"/>
    </cofactor>
    <text evidence="11">Binds 1 Mg(2+) ion per subunit.</text>
</comment>
<evidence type="ECO:0000256" key="8">
    <source>
        <dbReference type="ARBA" id="ARBA00022840"/>
    </source>
</evidence>
<dbReference type="Gene3D" id="3.40.50.300">
    <property type="entry name" value="P-loop containing nucleotide triphosphate hydrolases"/>
    <property type="match status" value="1"/>
</dbReference>
<dbReference type="GO" id="GO:0000287">
    <property type="term" value="F:magnesium ion binding"/>
    <property type="evidence" value="ECO:0007669"/>
    <property type="project" value="UniProtKB-UniRule"/>
</dbReference>
<evidence type="ECO:0000313" key="12">
    <source>
        <dbReference type="EMBL" id="AQZ98160.1"/>
    </source>
</evidence>
<dbReference type="PRINTS" id="PR01100">
    <property type="entry name" value="SHIKIMTKNASE"/>
</dbReference>
<dbReference type="CDD" id="cd00464">
    <property type="entry name" value="SK"/>
    <property type="match status" value="1"/>
</dbReference>
<gene>
    <name evidence="11" type="primary">aroK</name>
    <name evidence="12" type="ORF">B5M06_07715</name>
</gene>
<keyword evidence="7 11" id="KW-0418">Kinase</keyword>
<dbReference type="GO" id="GO:0004765">
    <property type="term" value="F:shikimate kinase activity"/>
    <property type="evidence" value="ECO:0007669"/>
    <property type="project" value="UniProtKB-UniRule"/>
</dbReference>
<feature type="binding site" evidence="11">
    <location>
        <position position="62"/>
    </location>
    <ligand>
        <name>substrate</name>
    </ligand>
</feature>
<dbReference type="GO" id="GO:0005829">
    <property type="term" value="C:cytosol"/>
    <property type="evidence" value="ECO:0007669"/>
    <property type="project" value="TreeGrafter"/>
</dbReference>
<comment type="subunit">
    <text evidence="11">Monomer.</text>
</comment>
<keyword evidence="11" id="KW-0460">Magnesium</keyword>
<feature type="binding site" evidence="11">
    <location>
        <begin position="40"/>
        <end position="45"/>
    </location>
    <ligand>
        <name>ATP</name>
        <dbReference type="ChEBI" id="CHEBI:30616"/>
    </ligand>
</feature>
<proteinExistence type="inferred from homology"/>
<dbReference type="GO" id="GO:0005524">
    <property type="term" value="F:ATP binding"/>
    <property type="evidence" value="ECO:0007669"/>
    <property type="project" value="UniProtKB-UniRule"/>
</dbReference>
<dbReference type="KEGG" id="cke:B5M06_07715"/>
<dbReference type="HAMAP" id="MF_00109">
    <property type="entry name" value="Shikimate_kinase"/>
    <property type="match status" value="1"/>
</dbReference>
<dbReference type="PROSITE" id="PS01128">
    <property type="entry name" value="SHIKIMATE_KINASE"/>
    <property type="match status" value="1"/>
</dbReference>
<comment type="similarity">
    <text evidence="2 11">Belongs to the shikimate kinase family.</text>
</comment>
<evidence type="ECO:0000256" key="7">
    <source>
        <dbReference type="ARBA" id="ARBA00022777"/>
    </source>
</evidence>
<keyword evidence="11" id="KW-0963">Cytoplasm</keyword>
<dbReference type="GO" id="GO:0008652">
    <property type="term" value="P:amino acid biosynthetic process"/>
    <property type="evidence" value="ECO:0007669"/>
    <property type="project" value="UniProtKB-KW"/>
</dbReference>
<keyword evidence="4 11" id="KW-0028">Amino-acid biosynthesis</keyword>
<feature type="binding site" evidence="11">
    <location>
        <position position="86"/>
    </location>
    <ligand>
        <name>substrate</name>
    </ligand>
</feature>
<comment type="function">
    <text evidence="11">Catalyzes the specific phosphorylation of the 3-hydroxyl group of shikimic acid using ATP as a cosubstrate.</text>
</comment>
<dbReference type="PANTHER" id="PTHR21087">
    <property type="entry name" value="SHIKIMATE KINASE"/>
    <property type="match status" value="1"/>
</dbReference>
<protein>
    <recommendedName>
        <fullName evidence="3 11">Shikimate kinase</fullName>
        <shortName evidence="11">SK</shortName>
        <ecNumber evidence="3 11">2.7.1.71</ecNumber>
    </recommendedName>
</protein>
<reference evidence="12 13" key="1">
    <citation type="submission" date="2017-03" db="EMBL/GenBank/DDBJ databases">
        <title>Rapid Whole Genome Sequencing of Comamonas kerstersii Causing Continuous ambulatory Peritoneal Dialysis-Associated Peritonitis.</title>
        <authorList>
            <person name="Zheng B."/>
        </authorList>
    </citation>
    <scope>NUCLEOTIDE SEQUENCE [LARGE SCALE GENOMIC DNA]</scope>
    <source>
        <strain evidence="12 13">8943</strain>
    </source>
</reference>
<dbReference type="InterPro" id="IPR000623">
    <property type="entry name" value="Shikimate_kinase/TSH1"/>
</dbReference>
<feature type="binding site" evidence="11">
    <location>
        <position position="183"/>
    </location>
    <ligand>
        <name>ATP</name>
        <dbReference type="ChEBI" id="CHEBI:30616"/>
    </ligand>
</feature>
<keyword evidence="11" id="KW-0479">Metal-binding</keyword>
<dbReference type="GO" id="GO:0009423">
    <property type="term" value="P:chorismate biosynthetic process"/>
    <property type="evidence" value="ECO:0007669"/>
    <property type="project" value="UniProtKB-UniRule"/>
</dbReference>
<feature type="binding site" evidence="11">
    <location>
        <position position="44"/>
    </location>
    <ligand>
        <name>Mg(2+)</name>
        <dbReference type="ChEBI" id="CHEBI:18420"/>
    </ligand>
</feature>
<comment type="pathway">
    <text evidence="1 11">Metabolic intermediate biosynthesis; chorismate biosynthesis; chorismate from D-erythrose 4-phosphate and phosphoenolpyruvate: step 5/7.</text>
</comment>
<evidence type="ECO:0000256" key="1">
    <source>
        <dbReference type="ARBA" id="ARBA00004842"/>
    </source>
</evidence>
<name>A0A1V0BE36_9BURK</name>
<dbReference type="InterPro" id="IPR031322">
    <property type="entry name" value="Shikimate/glucono_kinase"/>
</dbReference>
<evidence type="ECO:0000256" key="6">
    <source>
        <dbReference type="ARBA" id="ARBA00022741"/>
    </source>
</evidence>
<dbReference type="GO" id="GO:0009073">
    <property type="term" value="P:aromatic amino acid family biosynthetic process"/>
    <property type="evidence" value="ECO:0007669"/>
    <property type="project" value="UniProtKB-KW"/>
</dbReference>
<accession>A0A1V0BE36</accession>
<dbReference type="Proteomes" id="UP000242792">
    <property type="component" value="Chromosome"/>
</dbReference>
<dbReference type="OrthoDB" id="9800332at2"/>
<evidence type="ECO:0000256" key="11">
    <source>
        <dbReference type="HAMAP-Rule" id="MF_00109"/>
    </source>
</evidence>
<comment type="subcellular location">
    <subcellularLocation>
        <location evidence="11">Cytoplasm</location>
    </subcellularLocation>
</comment>